<dbReference type="InterPro" id="IPR050409">
    <property type="entry name" value="E3_ubiq-protein_ligase"/>
</dbReference>
<dbReference type="Gene3D" id="3.90.1750.10">
    <property type="entry name" value="Hect, E3 ligase catalytic domains"/>
    <property type="match status" value="1"/>
</dbReference>
<evidence type="ECO:0000313" key="9">
    <source>
        <dbReference type="Proteomes" id="UP000085678"/>
    </source>
</evidence>
<dbReference type="GO" id="GO:0016567">
    <property type="term" value="P:protein ubiquitination"/>
    <property type="evidence" value="ECO:0007669"/>
    <property type="project" value="TreeGrafter"/>
</dbReference>
<dbReference type="PANTHER" id="PTHR11254:SF440">
    <property type="entry name" value="E3 UBIQUITIN-PROTEIN LIGASE NEDD-4"/>
    <property type="match status" value="1"/>
</dbReference>
<evidence type="ECO:0000256" key="5">
    <source>
        <dbReference type="ARBA" id="ARBA00022786"/>
    </source>
</evidence>
<evidence type="ECO:0000256" key="7">
    <source>
        <dbReference type="SAM" id="MobiDB-lite"/>
    </source>
</evidence>
<dbReference type="InParanoid" id="A0A1S3K3M9"/>
<feature type="compositionally biased region" description="Low complexity" evidence="7">
    <location>
        <begin position="67"/>
        <end position="77"/>
    </location>
</feature>
<keyword evidence="4" id="KW-0808">Transferase</keyword>
<dbReference type="GO" id="GO:0061630">
    <property type="term" value="F:ubiquitin protein ligase activity"/>
    <property type="evidence" value="ECO:0007669"/>
    <property type="project" value="UniProtKB-EC"/>
</dbReference>
<feature type="compositionally biased region" description="Basic and acidic residues" evidence="7">
    <location>
        <begin position="99"/>
        <end position="108"/>
    </location>
</feature>
<keyword evidence="9" id="KW-1185">Reference proteome</keyword>
<feature type="region of interest" description="Disordered" evidence="7">
    <location>
        <begin position="50"/>
        <end position="108"/>
    </location>
</feature>
<evidence type="ECO:0000256" key="1">
    <source>
        <dbReference type="ARBA" id="ARBA00000885"/>
    </source>
</evidence>
<dbReference type="OrthoDB" id="5988852at2759"/>
<protein>
    <recommendedName>
        <fullName evidence="3">HECT-type E3 ubiquitin transferase</fullName>
        <ecNumber evidence="3">2.3.2.26</ecNumber>
    </recommendedName>
</protein>
<dbReference type="PANTHER" id="PTHR11254">
    <property type="entry name" value="HECT DOMAIN UBIQUITIN-PROTEIN LIGASE"/>
    <property type="match status" value="1"/>
</dbReference>
<dbReference type="AlphaFoldDB" id="A0A1S3K3M9"/>
<organism evidence="9 10">
    <name type="scientific">Lingula anatina</name>
    <name type="common">Brachiopod</name>
    <name type="synonym">Lingula unguis</name>
    <dbReference type="NCBI Taxonomy" id="7574"/>
    <lineage>
        <taxon>Eukaryota</taxon>
        <taxon>Metazoa</taxon>
        <taxon>Spiralia</taxon>
        <taxon>Lophotrochozoa</taxon>
        <taxon>Brachiopoda</taxon>
        <taxon>Linguliformea</taxon>
        <taxon>Lingulata</taxon>
        <taxon>Lingulida</taxon>
        <taxon>Linguloidea</taxon>
        <taxon>Lingulidae</taxon>
        <taxon>Lingula</taxon>
    </lineage>
</organism>
<accession>A0A1S3K3M9</accession>
<dbReference type="GeneID" id="106178413"/>
<feature type="compositionally biased region" description="Low complexity" evidence="7">
    <location>
        <begin position="25"/>
        <end position="42"/>
    </location>
</feature>
<comment type="pathway">
    <text evidence="2">Protein modification; protein ubiquitination.</text>
</comment>
<proteinExistence type="predicted"/>
<evidence type="ECO:0000256" key="4">
    <source>
        <dbReference type="ARBA" id="ARBA00022679"/>
    </source>
</evidence>
<dbReference type="Pfam" id="PF00632">
    <property type="entry name" value="HECT"/>
    <property type="match status" value="1"/>
</dbReference>
<evidence type="ECO:0000256" key="3">
    <source>
        <dbReference type="ARBA" id="ARBA00012485"/>
    </source>
</evidence>
<feature type="region of interest" description="Disordered" evidence="7">
    <location>
        <begin position="270"/>
        <end position="339"/>
    </location>
</feature>
<dbReference type="PROSITE" id="PS50237">
    <property type="entry name" value="HECT"/>
    <property type="match status" value="1"/>
</dbReference>
<comment type="catalytic activity">
    <reaction evidence="1">
        <text>S-ubiquitinyl-[E2 ubiquitin-conjugating enzyme]-L-cysteine + [acceptor protein]-L-lysine = [E2 ubiquitin-conjugating enzyme]-L-cysteine + N(6)-ubiquitinyl-[acceptor protein]-L-lysine.</text>
        <dbReference type="EC" id="2.3.2.26"/>
    </reaction>
</comment>
<dbReference type="SUPFAM" id="SSF56204">
    <property type="entry name" value="Hect, E3 ligase catalytic domain"/>
    <property type="match status" value="1"/>
</dbReference>
<evidence type="ECO:0000313" key="10">
    <source>
        <dbReference type="RefSeq" id="XP_013417019.1"/>
    </source>
</evidence>
<name>A0A1S3K3M9_LINAN</name>
<dbReference type="OMA" id="ENHETEY"/>
<dbReference type="Gene3D" id="3.30.2410.10">
    <property type="entry name" value="Hect, E3 ligase catalytic domain"/>
    <property type="match status" value="1"/>
</dbReference>
<dbReference type="SMART" id="SM00119">
    <property type="entry name" value="HECTc"/>
    <property type="match status" value="1"/>
</dbReference>
<dbReference type="GO" id="GO:0005737">
    <property type="term" value="C:cytoplasm"/>
    <property type="evidence" value="ECO:0007669"/>
    <property type="project" value="TreeGrafter"/>
</dbReference>
<evidence type="ECO:0000259" key="8">
    <source>
        <dbReference type="PROSITE" id="PS50237"/>
    </source>
</evidence>
<reference evidence="10" key="1">
    <citation type="submission" date="2025-08" db="UniProtKB">
        <authorList>
            <consortium name="RefSeq"/>
        </authorList>
    </citation>
    <scope>IDENTIFICATION</scope>
    <source>
        <tissue evidence="10">Gonads</tissue>
    </source>
</reference>
<dbReference type="GO" id="GO:0006511">
    <property type="term" value="P:ubiquitin-dependent protein catabolic process"/>
    <property type="evidence" value="ECO:0007669"/>
    <property type="project" value="TreeGrafter"/>
</dbReference>
<dbReference type="Proteomes" id="UP000085678">
    <property type="component" value="Unplaced"/>
</dbReference>
<dbReference type="InterPro" id="IPR000569">
    <property type="entry name" value="HECT_dom"/>
</dbReference>
<evidence type="ECO:0000256" key="6">
    <source>
        <dbReference type="PROSITE-ProRule" id="PRU00104"/>
    </source>
</evidence>
<feature type="compositionally biased region" description="Low complexity" evidence="7">
    <location>
        <begin position="294"/>
        <end position="305"/>
    </location>
</feature>
<gene>
    <name evidence="10" type="primary">LOC106178413</name>
</gene>
<feature type="active site" description="Glycyl thioester intermediate" evidence="6">
    <location>
        <position position="637"/>
    </location>
</feature>
<dbReference type="EC" id="2.3.2.26" evidence="3"/>
<sequence>MEDSDIRNEIGMLLSRANELWQRVASSDSNTPTTSSTSPASDVIAEHRALFGTSRGVNDQRQRRIQTETQGDQQQQQFAPVRGLSRQQIQQRRRRRRPNPHEELCKSEKGKTFSKTIIVLNEPNVDYSPTGEYRTRLIKNHLWKEKVKLPCGGSKDDLQEVLLTTFRQLAGIGSIELLKAADGSRTKLEVFSSGFCECDMLKIVTSGRIYIRPIQRNITLKEPDDEVVEYDTCLSCHRLVKVTDLRRHIENDCQESDESSDDELEAVNFNTNRTTIIPDEDTEDESTQPTEIRATASDDTAASDDNLPRSFPPTSSPSIEGPTDPISNLETQQEEEPLGKGTISLCVRETVAEMESCDDPVTILRAFTKKYLMGRPIDVEQEDEFCEGDTTLVHVSRSTIFEDGMEILTDSTVNYRLPLEIVYYGEEAVDLGGPRKQFLTSMLHTIKDRLFEDGEDGKVLLVGNPYHQRKNHYLGAGILFALSILQHGPLPAFLSSKLVQKILGTCDPESKDEEEFVRGLAATGILELIRKKPCLQMVFIKSSVSPLTYREITKLLKPNFSEDGSNKRRLEEAAYRSFLRYLSDVSAGRRKTQDERTVFLENILAFVTGSQTVPLLGFVKEPRIEFSLQNLPTSRTCINVLYLPTDLPNNLQAIMEMYDECFMSDYFGVS</sequence>
<feature type="domain" description="HECT" evidence="8">
    <location>
        <begin position="603"/>
        <end position="644"/>
    </location>
</feature>
<evidence type="ECO:0000256" key="2">
    <source>
        <dbReference type="ARBA" id="ARBA00004906"/>
    </source>
</evidence>
<feature type="region of interest" description="Disordered" evidence="7">
    <location>
        <begin position="24"/>
        <end position="43"/>
    </location>
</feature>
<dbReference type="STRING" id="7574.A0A1S3K3M9"/>
<keyword evidence="5 6" id="KW-0833">Ubl conjugation pathway</keyword>
<dbReference type="KEGG" id="lak:106178413"/>
<dbReference type="RefSeq" id="XP_013417019.1">
    <property type="nucleotide sequence ID" value="XM_013561565.1"/>
</dbReference>
<dbReference type="InterPro" id="IPR035983">
    <property type="entry name" value="Hect_E3_ubiquitin_ligase"/>
</dbReference>